<sequence>MKKTILFLTSRLPYPPIGGDRLKNYWLLKILSKHFKVHLVSIAEEDIPKQFYNWADEIGITYKIFRKQKRDFYFNAFKGLFNNLPLQVNYYYFKDVQEYIDSVYKEYDLLFATLVRTSAYVINKEKPKILDMADSIGLNYAKSKEKTKSIFWKLIYGIESKRLINYEKLCIEKFDKTLFFNQEEEKYFNNPMKTIWIPHGVNENLLKYNKTDETWKNSIVFFGKMNYQPNIDATLWFIENVLPKINKNLQFVVVGAYPPESLKKLESKYKNLKILGYVDDPYVILKSSLCIVAPMQTGGGIQNKVLESMALGTINIVSSLAAKPIGAKHGEHFFVCDKPDEIVKLINYIYQNPEKYEMIKKNAREYIRNNFTWSIYEKKLLRIIEEVLS</sequence>
<dbReference type="PANTHER" id="PTHR46401:SF2">
    <property type="entry name" value="GLYCOSYLTRANSFERASE WBBK-RELATED"/>
    <property type="match status" value="1"/>
</dbReference>
<dbReference type="AlphaFoldDB" id="A0AA45WNA8"/>
<keyword evidence="3" id="KW-1185">Reference proteome</keyword>
<dbReference type="GO" id="GO:0016757">
    <property type="term" value="F:glycosyltransferase activity"/>
    <property type="evidence" value="ECO:0007669"/>
    <property type="project" value="TreeGrafter"/>
</dbReference>
<dbReference type="Proteomes" id="UP001157947">
    <property type="component" value="Unassembled WGS sequence"/>
</dbReference>
<dbReference type="PANTHER" id="PTHR46401">
    <property type="entry name" value="GLYCOSYLTRANSFERASE WBBK-RELATED"/>
    <property type="match status" value="1"/>
</dbReference>
<evidence type="ECO:0000256" key="1">
    <source>
        <dbReference type="ARBA" id="ARBA00022679"/>
    </source>
</evidence>
<accession>A0AA45WNA8</accession>
<dbReference type="RefSeq" id="WP_265134195.1">
    <property type="nucleotide sequence ID" value="NZ_FXTX01000016.1"/>
</dbReference>
<comment type="caution">
    <text evidence="2">The sequence shown here is derived from an EMBL/GenBank/DDBJ whole genome shotgun (WGS) entry which is preliminary data.</text>
</comment>
<dbReference type="Gene3D" id="3.40.50.2000">
    <property type="entry name" value="Glycogen Phosphorylase B"/>
    <property type="match status" value="1"/>
</dbReference>
<organism evidence="2 3">
    <name type="scientific">Venenivibrio stagnispumantis</name>
    <dbReference type="NCBI Taxonomy" id="407998"/>
    <lineage>
        <taxon>Bacteria</taxon>
        <taxon>Pseudomonadati</taxon>
        <taxon>Aquificota</taxon>
        <taxon>Aquificia</taxon>
        <taxon>Aquificales</taxon>
        <taxon>Hydrogenothermaceae</taxon>
        <taxon>Venenivibrio</taxon>
    </lineage>
</organism>
<protein>
    <submittedName>
        <fullName evidence="2">Glycosyltransferase involved in cell wall bisynthesis</fullName>
    </submittedName>
</protein>
<name>A0AA45WNA8_9AQUI</name>
<keyword evidence="1" id="KW-0808">Transferase</keyword>
<gene>
    <name evidence="2" type="ORF">SAMN06264868_1167</name>
</gene>
<dbReference type="EMBL" id="FXTX01000016">
    <property type="protein sequence ID" value="SMP17293.1"/>
    <property type="molecule type" value="Genomic_DNA"/>
</dbReference>
<dbReference type="Pfam" id="PF13692">
    <property type="entry name" value="Glyco_trans_1_4"/>
    <property type="match status" value="1"/>
</dbReference>
<dbReference type="CDD" id="cd03801">
    <property type="entry name" value="GT4_PimA-like"/>
    <property type="match status" value="1"/>
</dbReference>
<evidence type="ECO:0000313" key="2">
    <source>
        <dbReference type="EMBL" id="SMP17293.1"/>
    </source>
</evidence>
<reference evidence="2" key="1">
    <citation type="submission" date="2017-05" db="EMBL/GenBank/DDBJ databases">
        <authorList>
            <person name="Varghese N."/>
            <person name="Submissions S."/>
        </authorList>
    </citation>
    <scope>NUCLEOTIDE SEQUENCE</scope>
    <source>
        <strain evidence="2">DSM 18763</strain>
    </source>
</reference>
<proteinExistence type="predicted"/>
<dbReference type="SUPFAM" id="SSF53756">
    <property type="entry name" value="UDP-Glycosyltransferase/glycogen phosphorylase"/>
    <property type="match status" value="1"/>
</dbReference>
<evidence type="ECO:0000313" key="3">
    <source>
        <dbReference type="Proteomes" id="UP001157947"/>
    </source>
</evidence>